<dbReference type="EMBL" id="FNAT01000003">
    <property type="protein sequence ID" value="SDE71756.1"/>
    <property type="molecule type" value="Genomic_DNA"/>
</dbReference>
<gene>
    <name evidence="3" type="ORF">SAMN04488567_2458</name>
</gene>
<accession>A0A1G7F7F8</accession>
<dbReference type="RefSeq" id="WP_090112333.1">
    <property type="nucleotide sequence ID" value="NZ_FNAT01000003.1"/>
</dbReference>
<name>A0A1G7F7F8_9RHOB</name>
<dbReference type="Proteomes" id="UP000198922">
    <property type="component" value="Unassembled WGS sequence"/>
</dbReference>
<feature type="transmembrane region" description="Helical" evidence="2">
    <location>
        <begin position="12"/>
        <end position="34"/>
    </location>
</feature>
<dbReference type="OrthoDB" id="7870876at2"/>
<feature type="compositionally biased region" description="Acidic residues" evidence="1">
    <location>
        <begin position="64"/>
        <end position="80"/>
    </location>
</feature>
<reference evidence="4" key="1">
    <citation type="submission" date="2016-10" db="EMBL/GenBank/DDBJ databases">
        <authorList>
            <person name="Varghese N."/>
            <person name="Submissions S."/>
        </authorList>
    </citation>
    <scope>NUCLEOTIDE SEQUENCE [LARGE SCALE GENOMIC DNA]</scope>
    <source>
        <strain evidence="4">DSM 21424</strain>
    </source>
</reference>
<evidence type="ECO:0000313" key="4">
    <source>
        <dbReference type="Proteomes" id="UP000198922"/>
    </source>
</evidence>
<keyword evidence="2" id="KW-0472">Membrane</keyword>
<feature type="region of interest" description="Disordered" evidence="1">
    <location>
        <begin position="39"/>
        <end position="96"/>
    </location>
</feature>
<evidence type="ECO:0000256" key="1">
    <source>
        <dbReference type="SAM" id="MobiDB-lite"/>
    </source>
</evidence>
<protein>
    <submittedName>
        <fullName evidence="3">Uncharacterized protein</fullName>
    </submittedName>
</protein>
<dbReference type="AlphaFoldDB" id="A0A1G7F7F8"/>
<proteinExistence type="predicted"/>
<evidence type="ECO:0000313" key="3">
    <source>
        <dbReference type="EMBL" id="SDE71756.1"/>
    </source>
</evidence>
<dbReference type="STRING" id="521013.SAMN04488567_2458"/>
<organism evidence="3 4">
    <name type="scientific">Limimaricola pyoseonensis</name>
    <dbReference type="NCBI Taxonomy" id="521013"/>
    <lineage>
        <taxon>Bacteria</taxon>
        <taxon>Pseudomonadati</taxon>
        <taxon>Pseudomonadota</taxon>
        <taxon>Alphaproteobacteria</taxon>
        <taxon>Rhodobacterales</taxon>
        <taxon>Paracoccaceae</taxon>
        <taxon>Limimaricola</taxon>
    </lineage>
</organism>
<sequence>MADQSRGKGRAIIFAMIPIGFVIIVLVMVLGGFFRAEEAREEPVEQVPLEEPETPAESGPTGDAEPDEVQLDDPLTDDAEPQTPDVEVRPSVADTD</sequence>
<keyword evidence="2" id="KW-1133">Transmembrane helix</keyword>
<evidence type="ECO:0000256" key="2">
    <source>
        <dbReference type="SAM" id="Phobius"/>
    </source>
</evidence>
<keyword evidence="4" id="KW-1185">Reference proteome</keyword>
<keyword evidence="2" id="KW-0812">Transmembrane</keyword>